<organism evidence="3 4">
    <name type="scientific">Pisum sativum</name>
    <name type="common">Garden pea</name>
    <name type="synonym">Lathyrus oleraceus</name>
    <dbReference type="NCBI Taxonomy" id="3888"/>
    <lineage>
        <taxon>Eukaryota</taxon>
        <taxon>Viridiplantae</taxon>
        <taxon>Streptophyta</taxon>
        <taxon>Embryophyta</taxon>
        <taxon>Tracheophyta</taxon>
        <taxon>Spermatophyta</taxon>
        <taxon>Magnoliopsida</taxon>
        <taxon>eudicotyledons</taxon>
        <taxon>Gunneridae</taxon>
        <taxon>Pentapetalae</taxon>
        <taxon>rosids</taxon>
        <taxon>fabids</taxon>
        <taxon>Fabales</taxon>
        <taxon>Fabaceae</taxon>
        <taxon>Papilionoideae</taxon>
        <taxon>50 kb inversion clade</taxon>
        <taxon>NPAAA clade</taxon>
        <taxon>Hologalegina</taxon>
        <taxon>IRL clade</taxon>
        <taxon>Fabeae</taxon>
        <taxon>Lathyrus</taxon>
    </lineage>
</organism>
<evidence type="ECO:0000256" key="1">
    <source>
        <dbReference type="SAM" id="MobiDB-lite"/>
    </source>
</evidence>
<gene>
    <name evidence="3" type="ORF">KIW84_076430</name>
</gene>
<evidence type="ECO:0000259" key="2">
    <source>
        <dbReference type="Pfam" id="PF00881"/>
    </source>
</evidence>
<feature type="compositionally biased region" description="Low complexity" evidence="1">
    <location>
        <begin position="79"/>
        <end position="108"/>
    </location>
</feature>
<dbReference type="Proteomes" id="UP001058974">
    <property type="component" value="Chromosome 7"/>
</dbReference>
<dbReference type="InterPro" id="IPR000415">
    <property type="entry name" value="Nitroreductase-like"/>
</dbReference>
<dbReference type="Gramene" id="Psat07G0643000-T1">
    <property type="protein sequence ID" value="KAI5391610.1"/>
    <property type="gene ID" value="KIW84_076430"/>
</dbReference>
<dbReference type="Gene3D" id="3.40.109.10">
    <property type="entry name" value="NADH Oxidase"/>
    <property type="match status" value="2"/>
</dbReference>
<dbReference type="SUPFAM" id="SSF55469">
    <property type="entry name" value="FMN-dependent nitroreductase-like"/>
    <property type="match status" value="2"/>
</dbReference>
<dbReference type="CDD" id="cd02142">
    <property type="entry name" value="McbC_SagB-like_oxidoreductase"/>
    <property type="match status" value="2"/>
</dbReference>
<evidence type="ECO:0000313" key="4">
    <source>
        <dbReference type="Proteomes" id="UP001058974"/>
    </source>
</evidence>
<evidence type="ECO:0000313" key="3">
    <source>
        <dbReference type="EMBL" id="KAI5391610.1"/>
    </source>
</evidence>
<dbReference type="InterPro" id="IPR029479">
    <property type="entry name" value="Nitroreductase"/>
</dbReference>
<dbReference type="PANTHER" id="PTHR42741">
    <property type="entry name" value="NITROREDUCTASE FAMILY PROTEIN"/>
    <property type="match status" value="1"/>
</dbReference>
<dbReference type="EMBL" id="JAMSHJ010000007">
    <property type="protein sequence ID" value="KAI5391610.1"/>
    <property type="molecule type" value="Genomic_DNA"/>
</dbReference>
<feature type="region of interest" description="Disordered" evidence="1">
    <location>
        <begin position="79"/>
        <end position="109"/>
    </location>
</feature>
<keyword evidence="4" id="KW-1185">Reference proteome</keyword>
<feature type="domain" description="Nitroreductase" evidence="2">
    <location>
        <begin position="595"/>
        <end position="665"/>
    </location>
</feature>
<feature type="non-terminal residue" evidence="3">
    <location>
        <position position="1"/>
    </location>
</feature>
<comment type="caution">
    <text evidence="3">The sequence shown here is derived from an EMBL/GenBank/DDBJ whole genome shotgun (WGS) entry which is preliminary data.</text>
</comment>
<sequence length="686" mass="77551">PIPCPWRHMSSIQCINFPFQTQTRNTNSCLTLTIYNMPSSSSLPLRNCNQFPFFHFLPTTTTFNNNHFSPLITKSQSMSSSFSSSSSSNNSTKQQQQQQPQISNIEQQEQQHKLSHVIKYHNQTKHNFNNYARGPHGLDWANQPNPFRRYLSSPLLSLLHFTPQQEQQSPLYSSLFNSLPSPKPISKSTISQFLYDSLALSAWKTTSFSTWSLRVNPSSGNLHPTEAYIIAPSIESLSDTPFVAHYAPKEHSLELRAQIPSGFFSKFFPPNSFLVGFSSIFWRESWKYGERGFRYCNHDVGHAIGAVSMAAASLGWDVKLLDSLGFEELKFLMGVHVFPEFETPSRAVKGKIPEIEFEHPDCVMLVFPSGVSGFDLDYKELSNAMLEFSKLEWKGKPNSLSKEHVCWDIIYKTSEVVKKSLTLGDRFLVDPFQRSGICSETESESVYKGLTVREVVRKRRSAVDMDGVTGMERETFYQILSHCLPSGSQAGKKQGKQLSLPFRAFPWDAEVHAALFVHRVVGLPQGLYFLVRNEDHFAELKKAMNPDFVWTKPEGCPDELPLYELFRSDCRRLAKQLSCHQDIASDGCFSLGMLARMEPSLRENNVSMYPRLFWETGVLGQVLYLEAHAVGISATGIGCFFDDPVHQLLGLKGSTFQSLYHFTVGSPVEDKRIMSLPAYPGPEDVA</sequence>
<proteinExistence type="predicted"/>
<protein>
    <recommendedName>
        <fullName evidence="2">Nitroreductase domain-containing protein</fullName>
    </recommendedName>
</protein>
<dbReference type="Pfam" id="PF00881">
    <property type="entry name" value="Nitroreductase"/>
    <property type="match status" value="2"/>
</dbReference>
<dbReference type="GO" id="GO:0016491">
    <property type="term" value="F:oxidoreductase activity"/>
    <property type="evidence" value="ECO:0007669"/>
    <property type="project" value="InterPro"/>
</dbReference>
<dbReference type="AlphaFoldDB" id="A0A9D5A3F9"/>
<accession>A0A9D5A3F9</accession>
<reference evidence="3 4" key="1">
    <citation type="journal article" date="2022" name="Nat. Genet.">
        <title>Improved pea reference genome and pan-genome highlight genomic features and evolutionary characteristics.</title>
        <authorList>
            <person name="Yang T."/>
            <person name="Liu R."/>
            <person name="Luo Y."/>
            <person name="Hu S."/>
            <person name="Wang D."/>
            <person name="Wang C."/>
            <person name="Pandey M.K."/>
            <person name="Ge S."/>
            <person name="Xu Q."/>
            <person name="Li N."/>
            <person name="Li G."/>
            <person name="Huang Y."/>
            <person name="Saxena R.K."/>
            <person name="Ji Y."/>
            <person name="Li M."/>
            <person name="Yan X."/>
            <person name="He Y."/>
            <person name="Liu Y."/>
            <person name="Wang X."/>
            <person name="Xiang C."/>
            <person name="Varshney R.K."/>
            <person name="Ding H."/>
            <person name="Gao S."/>
            <person name="Zong X."/>
        </authorList>
    </citation>
    <scope>NUCLEOTIDE SEQUENCE [LARGE SCALE GENOMIC DNA]</scope>
    <source>
        <strain evidence="3 4">cv. Zhongwan 6</strain>
    </source>
</reference>
<dbReference type="PANTHER" id="PTHR42741:SF3">
    <property type="entry name" value="NITROREDUCTASE FAMILY PROTEIN"/>
    <property type="match status" value="1"/>
</dbReference>
<name>A0A9D5A3F9_PEA</name>
<feature type="domain" description="Nitroreductase" evidence="2">
    <location>
        <begin position="182"/>
        <end position="335"/>
    </location>
</feature>